<dbReference type="InterPro" id="IPR038717">
    <property type="entry name" value="Tc1-like_DDE_dom"/>
</dbReference>
<dbReference type="EMBL" id="UZAF01019092">
    <property type="protein sequence ID" value="VDO57574.1"/>
    <property type="molecule type" value="Genomic_DNA"/>
</dbReference>
<dbReference type="InterPro" id="IPR036397">
    <property type="entry name" value="RNaseH_sf"/>
</dbReference>
<dbReference type="OrthoDB" id="5824123at2759"/>
<evidence type="ECO:0000313" key="2">
    <source>
        <dbReference type="EMBL" id="VDO57574.1"/>
    </source>
</evidence>
<reference evidence="4" key="1">
    <citation type="submission" date="2017-02" db="UniProtKB">
        <authorList>
            <consortium name="WormBaseParasite"/>
        </authorList>
    </citation>
    <scope>IDENTIFICATION</scope>
</reference>
<dbReference type="STRING" id="6290.A0A0N4WVJ3"/>
<organism evidence="4">
    <name type="scientific">Haemonchus placei</name>
    <name type="common">Barber's pole worm</name>
    <dbReference type="NCBI Taxonomy" id="6290"/>
    <lineage>
        <taxon>Eukaryota</taxon>
        <taxon>Metazoa</taxon>
        <taxon>Ecdysozoa</taxon>
        <taxon>Nematoda</taxon>
        <taxon>Chromadorea</taxon>
        <taxon>Rhabditida</taxon>
        <taxon>Rhabditina</taxon>
        <taxon>Rhabditomorpha</taxon>
        <taxon>Strongyloidea</taxon>
        <taxon>Trichostrongylidae</taxon>
        <taxon>Haemonchus</taxon>
    </lineage>
</organism>
<feature type="domain" description="Tc1-like transposase DDE" evidence="1">
    <location>
        <begin position="23"/>
        <end position="84"/>
    </location>
</feature>
<dbReference type="Proteomes" id="UP000268014">
    <property type="component" value="Unassembled WGS sequence"/>
</dbReference>
<protein>
    <submittedName>
        <fullName evidence="4">DDE_3 domain-containing protein</fullName>
    </submittedName>
</protein>
<name>A0A0N4WVJ3_HAEPC</name>
<evidence type="ECO:0000259" key="1">
    <source>
        <dbReference type="Pfam" id="PF13358"/>
    </source>
</evidence>
<accession>A0A0N4WVJ3</accession>
<dbReference type="Gene3D" id="3.30.420.10">
    <property type="entry name" value="Ribonuclease H-like superfamily/Ribonuclease H"/>
    <property type="match status" value="1"/>
</dbReference>
<gene>
    <name evidence="2" type="ORF">HPLM_LOCUS15712</name>
</gene>
<dbReference type="Pfam" id="PF13358">
    <property type="entry name" value="DDE_3"/>
    <property type="match status" value="1"/>
</dbReference>
<keyword evidence="3" id="KW-1185">Reference proteome</keyword>
<evidence type="ECO:0000313" key="3">
    <source>
        <dbReference type="Proteomes" id="UP000268014"/>
    </source>
</evidence>
<dbReference type="WBParaSite" id="HPLM_0001572001-mRNA-1">
    <property type="protein sequence ID" value="HPLM_0001572001-mRNA-1"/>
    <property type="gene ID" value="HPLM_0001572001"/>
</dbReference>
<proteinExistence type="predicted"/>
<dbReference type="AlphaFoldDB" id="A0A0N4WVJ3"/>
<dbReference type="OMA" id="NSMHHRC"/>
<sequence length="122" mass="14233">MTSRSYRDMMVNDVLPWAQQNMSNGWILQQDNDPKHTSGIMKAAFDEQNVRLHDWPSQSPDLNPIEHVWEELGRLCSKRPARNKNEKFAQLVRKWNAIPSTFMQRLIDSMPSRCDAVIKNHG</sequence>
<evidence type="ECO:0000313" key="4">
    <source>
        <dbReference type="WBParaSite" id="HPLM_0001572001-mRNA-1"/>
    </source>
</evidence>
<dbReference type="GO" id="GO:0003676">
    <property type="term" value="F:nucleic acid binding"/>
    <property type="evidence" value="ECO:0007669"/>
    <property type="project" value="InterPro"/>
</dbReference>
<reference evidence="2 3" key="2">
    <citation type="submission" date="2018-11" db="EMBL/GenBank/DDBJ databases">
        <authorList>
            <consortium name="Pathogen Informatics"/>
        </authorList>
    </citation>
    <scope>NUCLEOTIDE SEQUENCE [LARGE SCALE GENOMIC DNA]</scope>
    <source>
        <strain evidence="2 3">MHpl1</strain>
    </source>
</reference>